<accession>E9HNV5</accession>
<sequence length="305" mass="34680">MKDESETNSEQKFPESENFYNGSFVCEEDQEILDEDDLLSDGFATDTDYSPEDNESVNLNETELDSALFLAHKAYGSAYGFSGIVLSAFFFQSTRLNRKEFRDKVAVNDAIDTFDDVKEWWKKHQATGQEDVRYLAFKEYKTYEGETLIEKWVPGMFMFQYIKSAVTRGPDEEEVIRPARVETARRVGEEALSSARDRQRSEEMSENQRNNQAAAPTAAAAAPAGAATTTRRTNSTPDSLKSSKEMQLVGGGSIRIHAPRHKEIKQSMEQEKEIIIGYTTLKIRLGQLLQALEWIQLKVGHQYHF</sequence>
<feature type="region of interest" description="Disordered" evidence="1">
    <location>
        <begin position="1"/>
        <end position="22"/>
    </location>
</feature>
<feature type="region of interest" description="Disordered" evidence="1">
    <location>
        <begin position="187"/>
        <end position="250"/>
    </location>
</feature>
<dbReference type="EMBL" id="GL732699">
    <property type="protein sequence ID" value="EFX66565.1"/>
    <property type="molecule type" value="Genomic_DNA"/>
</dbReference>
<dbReference type="HOGENOM" id="CLU_912933_0_0_1"/>
<evidence type="ECO:0000313" key="3">
    <source>
        <dbReference type="Proteomes" id="UP000000305"/>
    </source>
</evidence>
<dbReference type="AlphaFoldDB" id="E9HNV5"/>
<feature type="compositionally biased region" description="Basic and acidic residues" evidence="1">
    <location>
        <begin position="187"/>
        <end position="203"/>
    </location>
</feature>
<protein>
    <submittedName>
        <fullName evidence="2">Uncharacterized protein</fullName>
    </submittedName>
</protein>
<gene>
    <name evidence="2" type="ORF">DAPPUDRAFT_331943</name>
</gene>
<dbReference type="Proteomes" id="UP000000305">
    <property type="component" value="Unassembled WGS sequence"/>
</dbReference>
<evidence type="ECO:0000313" key="2">
    <source>
        <dbReference type="EMBL" id="EFX66565.1"/>
    </source>
</evidence>
<name>E9HNV5_DAPPU</name>
<reference evidence="2 3" key="1">
    <citation type="journal article" date="2011" name="Science">
        <title>The ecoresponsive genome of Daphnia pulex.</title>
        <authorList>
            <person name="Colbourne J.K."/>
            <person name="Pfrender M.E."/>
            <person name="Gilbert D."/>
            <person name="Thomas W.K."/>
            <person name="Tucker A."/>
            <person name="Oakley T.H."/>
            <person name="Tokishita S."/>
            <person name="Aerts A."/>
            <person name="Arnold G.J."/>
            <person name="Basu M.K."/>
            <person name="Bauer D.J."/>
            <person name="Caceres C.E."/>
            <person name="Carmel L."/>
            <person name="Casola C."/>
            <person name="Choi J.H."/>
            <person name="Detter J.C."/>
            <person name="Dong Q."/>
            <person name="Dusheyko S."/>
            <person name="Eads B.D."/>
            <person name="Frohlich T."/>
            <person name="Geiler-Samerotte K.A."/>
            <person name="Gerlach D."/>
            <person name="Hatcher P."/>
            <person name="Jogdeo S."/>
            <person name="Krijgsveld J."/>
            <person name="Kriventseva E.V."/>
            <person name="Kultz D."/>
            <person name="Laforsch C."/>
            <person name="Lindquist E."/>
            <person name="Lopez J."/>
            <person name="Manak J.R."/>
            <person name="Muller J."/>
            <person name="Pangilinan J."/>
            <person name="Patwardhan R.P."/>
            <person name="Pitluck S."/>
            <person name="Pritham E.J."/>
            <person name="Rechtsteiner A."/>
            <person name="Rho M."/>
            <person name="Rogozin I.B."/>
            <person name="Sakarya O."/>
            <person name="Salamov A."/>
            <person name="Schaack S."/>
            <person name="Shapiro H."/>
            <person name="Shiga Y."/>
            <person name="Skalitzky C."/>
            <person name="Smith Z."/>
            <person name="Souvorov A."/>
            <person name="Sung W."/>
            <person name="Tang Z."/>
            <person name="Tsuchiya D."/>
            <person name="Tu H."/>
            <person name="Vos H."/>
            <person name="Wang M."/>
            <person name="Wolf Y.I."/>
            <person name="Yamagata H."/>
            <person name="Yamada T."/>
            <person name="Ye Y."/>
            <person name="Shaw J.R."/>
            <person name="Andrews J."/>
            <person name="Crease T.J."/>
            <person name="Tang H."/>
            <person name="Lucas S.M."/>
            <person name="Robertson H.M."/>
            <person name="Bork P."/>
            <person name="Koonin E.V."/>
            <person name="Zdobnov E.M."/>
            <person name="Grigoriev I.V."/>
            <person name="Lynch M."/>
            <person name="Boore J.L."/>
        </authorList>
    </citation>
    <scope>NUCLEOTIDE SEQUENCE [LARGE SCALE GENOMIC DNA]</scope>
</reference>
<proteinExistence type="predicted"/>
<dbReference type="KEGG" id="dpx:DAPPUDRAFT_331943"/>
<feature type="compositionally biased region" description="Low complexity" evidence="1">
    <location>
        <begin position="213"/>
        <end position="233"/>
    </location>
</feature>
<keyword evidence="3" id="KW-1185">Reference proteome</keyword>
<organism evidence="2 3">
    <name type="scientific">Daphnia pulex</name>
    <name type="common">Water flea</name>
    <dbReference type="NCBI Taxonomy" id="6669"/>
    <lineage>
        <taxon>Eukaryota</taxon>
        <taxon>Metazoa</taxon>
        <taxon>Ecdysozoa</taxon>
        <taxon>Arthropoda</taxon>
        <taxon>Crustacea</taxon>
        <taxon>Branchiopoda</taxon>
        <taxon>Diplostraca</taxon>
        <taxon>Cladocera</taxon>
        <taxon>Anomopoda</taxon>
        <taxon>Daphniidae</taxon>
        <taxon>Daphnia</taxon>
    </lineage>
</organism>
<dbReference type="InParanoid" id="E9HNV5"/>
<evidence type="ECO:0000256" key="1">
    <source>
        <dbReference type="SAM" id="MobiDB-lite"/>
    </source>
</evidence>